<dbReference type="Pfam" id="PF07714">
    <property type="entry name" value="PK_Tyr_Ser-Thr"/>
    <property type="match status" value="1"/>
</dbReference>
<dbReference type="Proteomes" id="UP001159427">
    <property type="component" value="Unassembled WGS sequence"/>
</dbReference>
<reference evidence="6 7" key="1">
    <citation type="submission" date="2022-05" db="EMBL/GenBank/DDBJ databases">
        <authorList>
            <consortium name="Genoscope - CEA"/>
            <person name="William W."/>
        </authorList>
    </citation>
    <scope>NUCLEOTIDE SEQUENCE [LARGE SCALE GENOMIC DNA]</scope>
</reference>
<dbReference type="Gene3D" id="3.30.60.20">
    <property type="match status" value="1"/>
</dbReference>
<dbReference type="InterPro" id="IPR000719">
    <property type="entry name" value="Prot_kinase_dom"/>
</dbReference>
<dbReference type="CDD" id="cd20812">
    <property type="entry name" value="C1_KSR"/>
    <property type="match status" value="1"/>
</dbReference>
<gene>
    <name evidence="6" type="ORF">PEVE_00015419</name>
</gene>
<dbReference type="PROSITE" id="PS50081">
    <property type="entry name" value="ZF_DAG_PE_2"/>
    <property type="match status" value="1"/>
</dbReference>
<evidence type="ECO:0000256" key="2">
    <source>
        <dbReference type="ARBA" id="ARBA00022833"/>
    </source>
</evidence>
<dbReference type="SUPFAM" id="SSF57889">
    <property type="entry name" value="Cysteine-rich domain"/>
    <property type="match status" value="1"/>
</dbReference>
<sequence>SFSRTILCRSQCDNCKKTIRFLGVRCQDCRLKYHKKCSSDLLATDCDLRCHKVEAGKTRTRHFWRKGQKPGGNLPRHQANLQHFARKRTESTLVTLNAKGRIRQKLINGLYESFCYSPRQALEFKPKDAEEFRASRQLTLSVERHPTPEKSYPSHVCENLTTIDESIIGSPRSTNSENYLGSSIWPRTNSWSTSASCSYSSGYSSANTSCPSSANSHRSNSPTPDFSDIKLLTTLEQYSAARENTYSGDRDLGTLTEQDHFIDEFLVEPYENFATWPQKSRVQDKAEKINKRIFSADGFQGSRDHEALPTVDSRLKGEKPNEDDIKKSLREWSIPYSDLQFGEIVGVGLKRKVYKGRWHGDIMIHTWQRSTKQDVEDFLKEVSVLSMIRHENVVLFMGACLEPPNLAVITSVRRGLSLYNHLHVRQDLFSLHSKISIAKQIAQGMSYLHAKGIVLPALTTMNVFLESKVKLCVSGYCNKTTRDEREGYASILQGHLTYLAPELMRTLIRNGSVLSPRERNTECTNVYAFSTILYEILTGKWPFSFYPTHSVIWMIGKGKQQCIMHVQCPESLKQQLISNCWSDEPRDRPGFSKIAEFLQQQNFPPEVSRKRISFSEPEKMNFVGVGKIRIIQYFMALTKFLSP</sequence>
<dbReference type="InterPro" id="IPR002219">
    <property type="entry name" value="PKC_DAG/PE"/>
</dbReference>
<dbReference type="InterPro" id="IPR001245">
    <property type="entry name" value="Ser-Thr/Tyr_kinase_cat_dom"/>
</dbReference>
<evidence type="ECO:0000259" key="5">
    <source>
        <dbReference type="PROSITE" id="PS50081"/>
    </source>
</evidence>
<feature type="region of interest" description="Disordered" evidence="3">
    <location>
        <begin position="208"/>
        <end position="227"/>
    </location>
</feature>
<feature type="compositionally biased region" description="Polar residues" evidence="3">
    <location>
        <begin position="211"/>
        <end position="224"/>
    </location>
</feature>
<evidence type="ECO:0000256" key="3">
    <source>
        <dbReference type="SAM" id="MobiDB-lite"/>
    </source>
</evidence>
<dbReference type="SUPFAM" id="SSF56112">
    <property type="entry name" value="Protein kinase-like (PK-like)"/>
    <property type="match status" value="1"/>
</dbReference>
<dbReference type="EMBL" id="CALNXI010000219">
    <property type="protein sequence ID" value="CAH3022426.1"/>
    <property type="molecule type" value="Genomic_DNA"/>
</dbReference>
<dbReference type="Gene3D" id="1.10.510.10">
    <property type="entry name" value="Transferase(Phosphotransferase) domain 1"/>
    <property type="match status" value="1"/>
</dbReference>
<dbReference type="PANTHER" id="PTHR44329:SF253">
    <property type="entry name" value="KINASE SUPPRESSOR OF RAS 2"/>
    <property type="match status" value="1"/>
</dbReference>
<evidence type="ECO:0000313" key="7">
    <source>
        <dbReference type="Proteomes" id="UP001159427"/>
    </source>
</evidence>
<feature type="non-terminal residue" evidence="6">
    <location>
        <position position="1"/>
    </location>
</feature>
<dbReference type="InterPro" id="IPR011009">
    <property type="entry name" value="Kinase-like_dom_sf"/>
</dbReference>
<comment type="caution">
    <text evidence="6">The sequence shown here is derived from an EMBL/GenBank/DDBJ whole genome shotgun (WGS) entry which is preliminary data.</text>
</comment>
<feature type="domain" description="Phorbol-ester/DAG-type" evidence="5">
    <location>
        <begin position="1"/>
        <end position="46"/>
    </location>
</feature>
<name>A0ABN8M3C0_9CNID</name>
<feature type="domain" description="Protein kinase" evidence="4">
    <location>
        <begin position="339"/>
        <end position="603"/>
    </location>
</feature>
<evidence type="ECO:0000259" key="4">
    <source>
        <dbReference type="PROSITE" id="PS50011"/>
    </source>
</evidence>
<protein>
    <recommendedName>
        <fullName evidence="8">Kinase suppressor of ras 2</fullName>
    </recommendedName>
</protein>
<proteinExistence type="predicted"/>
<keyword evidence="7" id="KW-1185">Reference proteome</keyword>
<evidence type="ECO:0000313" key="6">
    <source>
        <dbReference type="EMBL" id="CAH3022426.1"/>
    </source>
</evidence>
<dbReference type="PANTHER" id="PTHR44329">
    <property type="entry name" value="SERINE/THREONINE-PROTEIN KINASE TNNI3K-RELATED"/>
    <property type="match status" value="1"/>
</dbReference>
<evidence type="ECO:0008006" key="8">
    <source>
        <dbReference type="Google" id="ProtNLM"/>
    </source>
</evidence>
<organism evidence="6 7">
    <name type="scientific">Porites evermanni</name>
    <dbReference type="NCBI Taxonomy" id="104178"/>
    <lineage>
        <taxon>Eukaryota</taxon>
        <taxon>Metazoa</taxon>
        <taxon>Cnidaria</taxon>
        <taxon>Anthozoa</taxon>
        <taxon>Hexacorallia</taxon>
        <taxon>Scleractinia</taxon>
        <taxon>Fungiina</taxon>
        <taxon>Poritidae</taxon>
        <taxon>Porites</taxon>
    </lineage>
</organism>
<keyword evidence="2" id="KW-0862">Zinc</keyword>
<keyword evidence="1" id="KW-0479">Metal-binding</keyword>
<dbReference type="InterPro" id="IPR046349">
    <property type="entry name" value="C1-like_sf"/>
</dbReference>
<dbReference type="Gene3D" id="3.30.200.20">
    <property type="entry name" value="Phosphorylase Kinase, domain 1"/>
    <property type="match status" value="1"/>
</dbReference>
<accession>A0ABN8M3C0</accession>
<dbReference type="PROSITE" id="PS50011">
    <property type="entry name" value="PROTEIN_KINASE_DOM"/>
    <property type="match status" value="1"/>
</dbReference>
<evidence type="ECO:0000256" key="1">
    <source>
        <dbReference type="ARBA" id="ARBA00022723"/>
    </source>
</evidence>
<dbReference type="InterPro" id="IPR051681">
    <property type="entry name" value="Ser/Thr_Kinases-Pseudokinases"/>
</dbReference>